<gene>
    <name evidence="1" type="primary">NSF_A27</name>
</gene>
<name>B2KZH1_PICAB</name>
<dbReference type="AlphaFoldDB" id="B2KZH1"/>
<accession>B2KZH1</accession>
<proteinExistence type="evidence at transcript level"/>
<sequence length="82" mass="9454">RGSRAVAFWMSGDVLQVANVLWVPEVCSQPQRLRSRAMQCCSEMDSCYWIPIGSRMDSCYWMPIGWTVLFRDGQLLLDAHKI</sequence>
<reference evidence="1" key="1">
    <citation type="submission" date="2007-11" db="EMBL/GenBank/DDBJ databases">
        <title>Differential gene expression during early development in Norway spruce related to cold and warm maternal environment.</title>
        <authorList>
            <person name="Yakovlev I.A."/>
            <person name="Asante D.K.A."/>
            <person name="Fossdal C.G."/>
            <person name="Johnsen O."/>
            <person name="Junttila O."/>
        </authorList>
    </citation>
    <scope>NUCLEOTIDE SEQUENCE</scope>
</reference>
<evidence type="ECO:0000313" key="1">
    <source>
        <dbReference type="EMBL" id="ACA04862.1"/>
    </source>
</evidence>
<feature type="non-terminal residue" evidence="1">
    <location>
        <position position="1"/>
    </location>
</feature>
<organism evidence="1">
    <name type="scientific">Picea abies</name>
    <name type="common">Norway spruce</name>
    <name type="synonym">Picea excelsa</name>
    <dbReference type="NCBI Taxonomy" id="3329"/>
    <lineage>
        <taxon>Eukaryota</taxon>
        <taxon>Viridiplantae</taxon>
        <taxon>Streptophyta</taxon>
        <taxon>Embryophyta</taxon>
        <taxon>Tracheophyta</taxon>
        <taxon>Spermatophyta</taxon>
        <taxon>Pinopsida</taxon>
        <taxon>Pinidae</taxon>
        <taxon>Conifers I</taxon>
        <taxon>Pinales</taxon>
        <taxon>Pinaceae</taxon>
        <taxon>Picea</taxon>
    </lineage>
</organism>
<dbReference type="EMBL" id="EU332960">
    <property type="protein sequence ID" value="ACA04862.1"/>
    <property type="molecule type" value="mRNA"/>
</dbReference>
<protein>
    <submittedName>
        <fullName evidence="1">Uncharacterized protein NSF_A27</fullName>
    </submittedName>
</protein>